<feature type="domain" description="Retrotransposon Copia-like N-terminal" evidence="1">
    <location>
        <begin position="1"/>
        <end position="21"/>
    </location>
</feature>
<dbReference type="Pfam" id="PF14244">
    <property type="entry name" value="Retrotran_gag_3"/>
    <property type="match status" value="1"/>
</dbReference>
<comment type="caution">
    <text evidence="2">The sequence shown here is derived from an EMBL/GenBank/DDBJ whole genome shotgun (WGS) entry which is preliminary data.</text>
</comment>
<evidence type="ECO:0000313" key="2">
    <source>
        <dbReference type="EMBL" id="CAH9059984.1"/>
    </source>
</evidence>
<gene>
    <name evidence="2" type="ORF">CEPIT_LOCUS1484</name>
</gene>
<dbReference type="PANTHER" id="PTHR37610:SF98">
    <property type="entry name" value="TRANSCRIPTION FACTOR INTERACTOR AND REGULATOR CCHC(ZN) FAMILY"/>
    <property type="match status" value="1"/>
</dbReference>
<proteinExistence type="predicted"/>
<dbReference type="EMBL" id="CAMAPF010000008">
    <property type="protein sequence ID" value="CAH9059984.1"/>
    <property type="molecule type" value="Genomic_DNA"/>
</dbReference>
<sequence>MSNALYAKNKFGFINGDIPMPEKDSPYLSYWQRANAMVKAWLNSSMELELRQSVKFKTAREIWVDQEERFGKESAPGHMSYGVRLGLFGKMEKPPGGQVEKTWLIKPMLSLTRKRGLAENCIPTAVGPITTMIHALN</sequence>
<evidence type="ECO:0000313" key="3">
    <source>
        <dbReference type="Proteomes" id="UP001152523"/>
    </source>
</evidence>
<dbReference type="PANTHER" id="PTHR37610">
    <property type="entry name" value="CCHC-TYPE DOMAIN-CONTAINING PROTEIN"/>
    <property type="match status" value="1"/>
</dbReference>
<evidence type="ECO:0000259" key="1">
    <source>
        <dbReference type="Pfam" id="PF14244"/>
    </source>
</evidence>
<organism evidence="2 3">
    <name type="scientific">Cuscuta epithymum</name>
    <dbReference type="NCBI Taxonomy" id="186058"/>
    <lineage>
        <taxon>Eukaryota</taxon>
        <taxon>Viridiplantae</taxon>
        <taxon>Streptophyta</taxon>
        <taxon>Embryophyta</taxon>
        <taxon>Tracheophyta</taxon>
        <taxon>Spermatophyta</taxon>
        <taxon>Magnoliopsida</taxon>
        <taxon>eudicotyledons</taxon>
        <taxon>Gunneridae</taxon>
        <taxon>Pentapetalae</taxon>
        <taxon>asterids</taxon>
        <taxon>lamiids</taxon>
        <taxon>Solanales</taxon>
        <taxon>Convolvulaceae</taxon>
        <taxon>Cuscuteae</taxon>
        <taxon>Cuscuta</taxon>
        <taxon>Cuscuta subgen. Cuscuta</taxon>
    </lineage>
</organism>
<dbReference type="InterPro" id="IPR029472">
    <property type="entry name" value="Copia-like_N"/>
</dbReference>
<protein>
    <recommendedName>
        <fullName evidence="1">Retrotransposon Copia-like N-terminal domain-containing protein</fullName>
    </recommendedName>
</protein>
<dbReference type="Proteomes" id="UP001152523">
    <property type="component" value="Unassembled WGS sequence"/>
</dbReference>
<accession>A0AAV0C5T7</accession>
<dbReference type="AlphaFoldDB" id="A0AAV0C5T7"/>
<keyword evidence="3" id="KW-1185">Reference proteome</keyword>
<name>A0AAV0C5T7_9ASTE</name>
<reference evidence="2" key="1">
    <citation type="submission" date="2022-07" db="EMBL/GenBank/DDBJ databases">
        <authorList>
            <person name="Macas J."/>
            <person name="Novak P."/>
            <person name="Neumann P."/>
        </authorList>
    </citation>
    <scope>NUCLEOTIDE SEQUENCE</scope>
</reference>